<protein>
    <submittedName>
        <fullName evidence="1">Testican-1 isoform X1</fullName>
    </submittedName>
</protein>
<accession>A0AAD3N978</accession>
<evidence type="ECO:0000313" key="2">
    <source>
        <dbReference type="Proteomes" id="UP001279410"/>
    </source>
</evidence>
<comment type="caution">
    <text evidence="1">The sequence shown here is derived from an EMBL/GenBank/DDBJ whole genome shotgun (WGS) entry which is preliminary data.</text>
</comment>
<evidence type="ECO:0000313" key="1">
    <source>
        <dbReference type="EMBL" id="GLD67325.1"/>
    </source>
</evidence>
<feature type="non-terminal residue" evidence="1">
    <location>
        <position position="1"/>
    </location>
</feature>
<gene>
    <name evidence="1" type="ORF">AKAME5_001867900</name>
</gene>
<organism evidence="1 2">
    <name type="scientific">Lates japonicus</name>
    <name type="common">Japanese lates</name>
    <dbReference type="NCBI Taxonomy" id="270547"/>
    <lineage>
        <taxon>Eukaryota</taxon>
        <taxon>Metazoa</taxon>
        <taxon>Chordata</taxon>
        <taxon>Craniata</taxon>
        <taxon>Vertebrata</taxon>
        <taxon>Euteleostomi</taxon>
        <taxon>Actinopterygii</taxon>
        <taxon>Neopterygii</taxon>
        <taxon>Teleostei</taxon>
        <taxon>Neoteleostei</taxon>
        <taxon>Acanthomorphata</taxon>
        <taxon>Carangaria</taxon>
        <taxon>Carangaria incertae sedis</taxon>
        <taxon>Centropomidae</taxon>
        <taxon>Lates</taxon>
    </lineage>
</organism>
<dbReference type="Proteomes" id="UP001279410">
    <property type="component" value="Unassembled WGS sequence"/>
</dbReference>
<sequence>MLKSKWCHLRVLPECPGPWTLFFPGESELDTNELSQKMFFFLLPVVALLLSRETAVSGNSNDKWLSTVAQYNKDRSWNRFRDEAEDDYFKSWAPAKSLDQ</sequence>
<name>A0AAD3N978_LATJO</name>
<dbReference type="EMBL" id="BRZM01000109">
    <property type="protein sequence ID" value="GLD67325.1"/>
    <property type="molecule type" value="Genomic_DNA"/>
</dbReference>
<reference evidence="1" key="1">
    <citation type="submission" date="2022-08" db="EMBL/GenBank/DDBJ databases">
        <title>Genome sequencing of akame (Lates japonicus).</title>
        <authorList>
            <person name="Hashiguchi Y."/>
            <person name="Takahashi H."/>
        </authorList>
    </citation>
    <scope>NUCLEOTIDE SEQUENCE</scope>
    <source>
        <strain evidence="1">Kochi</strain>
    </source>
</reference>
<keyword evidence="2" id="KW-1185">Reference proteome</keyword>
<dbReference type="AlphaFoldDB" id="A0AAD3N978"/>
<proteinExistence type="predicted"/>